<dbReference type="OrthoDB" id="662670at2"/>
<protein>
    <submittedName>
        <fullName evidence="1">Uncharacterized protein</fullName>
    </submittedName>
</protein>
<dbReference type="Proteomes" id="UP000248917">
    <property type="component" value="Unassembled WGS sequence"/>
</dbReference>
<sequence length="220" mass="25498">MDIDKYAKAIKEVTKWDRTNSVFGFVDFGAFQSNYIFEFYSAMRILNDLSNKHRLRVVPNIDEKVIFPRSHANKDGYSHFRVFLGDDTSDFVEVWLGVNIGHSKYPGYTHAPDISFQVNNSPQFPNEDHLLMMIDVKYYKDGLQIEIIDSFIAKVKRFGFPKIDPSYNRLEFSEFYFLSHPAIITNSNVHGNSEMICRNEGVIQLGQFMPDEVFRKIGAV</sequence>
<proteinExistence type="predicted"/>
<accession>A0A326RK32</accession>
<organism evidence="1 2">
    <name type="scientific">Algoriphagus aquaeductus</name>
    <dbReference type="NCBI Taxonomy" id="475299"/>
    <lineage>
        <taxon>Bacteria</taxon>
        <taxon>Pseudomonadati</taxon>
        <taxon>Bacteroidota</taxon>
        <taxon>Cytophagia</taxon>
        <taxon>Cytophagales</taxon>
        <taxon>Cyclobacteriaceae</taxon>
        <taxon>Algoriphagus</taxon>
    </lineage>
</organism>
<reference evidence="1 2" key="1">
    <citation type="submission" date="2018-06" db="EMBL/GenBank/DDBJ databases">
        <title>Genomic Encyclopedia of Archaeal and Bacterial Type Strains, Phase II (KMG-II): from individual species to whole genera.</title>
        <authorList>
            <person name="Goeker M."/>
        </authorList>
    </citation>
    <scope>NUCLEOTIDE SEQUENCE [LARGE SCALE GENOMIC DNA]</scope>
    <source>
        <strain evidence="1 2">T4</strain>
    </source>
</reference>
<keyword evidence="2" id="KW-1185">Reference proteome</keyword>
<dbReference type="EMBL" id="QKTX01000026">
    <property type="protein sequence ID" value="PZV76102.1"/>
    <property type="molecule type" value="Genomic_DNA"/>
</dbReference>
<dbReference type="AlphaFoldDB" id="A0A326RK32"/>
<evidence type="ECO:0000313" key="1">
    <source>
        <dbReference type="EMBL" id="PZV76102.1"/>
    </source>
</evidence>
<comment type="caution">
    <text evidence="1">The sequence shown here is derived from an EMBL/GenBank/DDBJ whole genome shotgun (WGS) entry which is preliminary data.</text>
</comment>
<dbReference type="RefSeq" id="WP_111395051.1">
    <property type="nucleotide sequence ID" value="NZ_QKTX01000026.1"/>
</dbReference>
<evidence type="ECO:0000313" key="2">
    <source>
        <dbReference type="Proteomes" id="UP000248917"/>
    </source>
</evidence>
<name>A0A326RK32_9BACT</name>
<gene>
    <name evidence="1" type="ORF">CLV31_12622</name>
</gene>